<dbReference type="RefSeq" id="WP_289830007.1">
    <property type="nucleotide sequence ID" value="NZ_JAUEDK010000017.1"/>
</dbReference>
<dbReference type="Proteomes" id="UP001168540">
    <property type="component" value="Unassembled WGS sequence"/>
</dbReference>
<accession>A0ABT7XNS0</accession>
<name>A0ABT7XNS0_9NEIS</name>
<evidence type="ECO:0000256" key="1">
    <source>
        <dbReference type="SAM" id="SignalP"/>
    </source>
</evidence>
<feature type="chain" id="PRO_5046783780" evidence="1">
    <location>
        <begin position="28"/>
        <end position="118"/>
    </location>
</feature>
<feature type="signal peptide" evidence="1">
    <location>
        <begin position="1"/>
        <end position="27"/>
    </location>
</feature>
<dbReference type="EMBL" id="JAUEDK010000017">
    <property type="protein sequence ID" value="MDN0075400.1"/>
    <property type="molecule type" value="Genomic_DNA"/>
</dbReference>
<proteinExistence type="predicted"/>
<comment type="caution">
    <text evidence="2">The sequence shown here is derived from an EMBL/GenBank/DDBJ whole genome shotgun (WGS) entry which is preliminary data.</text>
</comment>
<keyword evidence="1" id="KW-0732">Signal</keyword>
<dbReference type="NCBIfam" id="NF033919">
    <property type="entry name" value="PA2779_fam"/>
    <property type="match status" value="1"/>
</dbReference>
<gene>
    <name evidence="2" type="ORF">QU481_10910</name>
</gene>
<reference evidence="2" key="1">
    <citation type="submission" date="2023-06" db="EMBL/GenBank/DDBJ databases">
        <authorList>
            <person name="Zhang S."/>
        </authorList>
    </citation>
    <scope>NUCLEOTIDE SEQUENCE</scope>
    <source>
        <strain evidence="2">SG2303</strain>
    </source>
</reference>
<sequence>MKTSLMGYMGSVALATCLALQPMQASAEMISTQDVATVQKIQADREKVRSFLDRAAVKEKLQAMGVQAAFAKNRVDVLSDSEVELLAQRIDSLPAGGSLSSTDIIIILLVAILVAVAV</sequence>
<organism evidence="2 3">
    <name type="scientific">Crenobacter oryzisoli</name>
    <dbReference type="NCBI Taxonomy" id="3056844"/>
    <lineage>
        <taxon>Bacteria</taxon>
        <taxon>Pseudomonadati</taxon>
        <taxon>Pseudomonadota</taxon>
        <taxon>Betaproteobacteria</taxon>
        <taxon>Neisseriales</taxon>
        <taxon>Neisseriaceae</taxon>
        <taxon>Crenobacter</taxon>
    </lineage>
</organism>
<keyword evidence="3" id="KW-1185">Reference proteome</keyword>
<dbReference type="Pfam" id="PF20332">
    <property type="entry name" value="DUF6627"/>
    <property type="match status" value="1"/>
</dbReference>
<dbReference type="InterPro" id="IPR046735">
    <property type="entry name" value="PA2779-like"/>
</dbReference>
<evidence type="ECO:0000313" key="2">
    <source>
        <dbReference type="EMBL" id="MDN0075400.1"/>
    </source>
</evidence>
<protein>
    <submittedName>
        <fullName evidence="2">PA2779 family protein</fullName>
    </submittedName>
</protein>
<evidence type="ECO:0000313" key="3">
    <source>
        <dbReference type="Proteomes" id="UP001168540"/>
    </source>
</evidence>